<dbReference type="CDD" id="cd21608">
    <property type="entry name" value="RRM2_NsCP33_like"/>
    <property type="match status" value="1"/>
</dbReference>
<dbReference type="SUPFAM" id="SSF54928">
    <property type="entry name" value="RNA-binding domain, RBD"/>
    <property type="match status" value="1"/>
</dbReference>
<dbReference type="Proteomes" id="UP000229834">
    <property type="component" value="Unassembled WGS sequence"/>
</dbReference>
<dbReference type="InterPro" id="IPR035979">
    <property type="entry name" value="RBD_domain_sf"/>
</dbReference>
<dbReference type="InterPro" id="IPR012677">
    <property type="entry name" value="Nucleotide-bd_a/b_plait_sf"/>
</dbReference>
<organism evidence="4 5">
    <name type="scientific">Candidatus Zambryskibacteria bacterium CG11_big_fil_rev_8_21_14_0_20_40_24</name>
    <dbReference type="NCBI Taxonomy" id="1975116"/>
    <lineage>
        <taxon>Bacteria</taxon>
        <taxon>Candidatus Zambryskiibacteriota</taxon>
    </lineage>
</organism>
<evidence type="ECO:0000313" key="5">
    <source>
        <dbReference type="Proteomes" id="UP000229834"/>
    </source>
</evidence>
<name>A0A2H0K6U0_9BACT</name>
<reference evidence="4 5" key="1">
    <citation type="submission" date="2017-09" db="EMBL/GenBank/DDBJ databases">
        <title>Depth-based differentiation of microbial function through sediment-hosted aquifers and enrichment of novel symbionts in the deep terrestrial subsurface.</title>
        <authorList>
            <person name="Probst A.J."/>
            <person name="Ladd B."/>
            <person name="Jarett J.K."/>
            <person name="Geller-Mcgrath D.E."/>
            <person name="Sieber C.M."/>
            <person name="Emerson J.B."/>
            <person name="Anantharaman K."/>
            <person name="Thomas B.C."/>
            <person name="Malmstrom R."/>
            <person name="Stieglmeier M."/>
            <person name="Klingl A."/>
            <person name="Woyke T."/>
            <person name="Ryan C.M."/>
            <person name="Banfield J.F."/>
        </authorList>
    </citation>
    <scope>NUCLEOTIDE SEQUENCE [LARGE SCALE GENOMIC DNA]</scope>
    <source>
        <strain evidence="4">CG11_big_fil_rev_8_21_14_0_20_40_24</strain>
    </source>
</reference>
<accession>A0A2H0K6U0</accession>
<keyword evidence="1" id="KW-0677">Repeat</keyword>
<keyword evidence="2" id="KW-0694">RNA-binding</keyword>
<dbReference type="InterPro" id="IPR048289">
    <property type="entry name" value="RRM2_NsCP33-like"/>
</dbReference>
<gene>
    <name evidence="4" type="ORF">COV95_01245</name>
</gene>
<comment type="caution">
    <text evidence="4">The sequence shown here is derived from an EMBL/GenBank/DDBJ whole genome shotgun (WGS) entry which is preliminary data.</text>
</comment>
<evidence type="ECO:0000259" key="3">
    <source>
        <dbReference type="PROSITE" id="PS50102"/>
    </source>
</evidence>
<feature type="domain" description="RRM" evidence="3">
    <location>
        <begin position="3"/>
        <end position="81"/>
    </location>
</feature>
<protein>
    <submittedName>
        <fullName evidence="4">RNA-binding protein</fullName>
    </submittedName>
</protein>
<dbReference type="InterPro" id="IPR000504">
    <property type="entry name" value="RRM_dom"/>
</dbReference>
<evidence type="ECO:0000256" key="1">
    <source>
        <dbReference type="ARBA" id="ARBA00022737"/>
    </source>
</evidence>
<dbReference type="PROSITE" id="PS50102">
    <property type="entry name" value="RRM"/>
    <property type="match status" value="1"/>
</dbReference>
<dbReference type="PANTHER" id="PTHR48025:SF1">
    <property type="entry name" value="RRM DOMAIN-CONTAINING PROTEIN"/>
    <property type="match status" value="1"/>
</dbReference>
<evidence type="ECO:0000313" key="4">
    <source>
        <dbReference type="EMBL" id="PIQ66970.1"/>
    </source>
</evidence>
<dbReference type="PANTHER" id="PTHR48025">
    <property type="entry name" value="OS02G0815200 PROTEIN"/>
    <property type="match status" value="1"/>
</dbReference>
<dbReference type="AlphaFoldDB" id="A0A2H0K6U0"/>
<sequence length="95" mass="10595">MQKKLYVGGIPYSTTEDNLRAFFAEAGTVESASIITDKMTGRSKGFGFVEMSSEEEAQKAIELFNDKDFEGRKLTVNIAKPMQPRAPRGEGRSNW</sequence>
<dbReference type="SMART" id="SM00360">
    <property type="entry name" value="RRM"/>
    <property type="match status" value="1"/>
</dbReference>
<dbReference type="InterPro" id="IPR050502">
    <property type="entry name" value="Euk_RNA-bind_prot"/>
</dbReference>
<dbReference type="Gene3D" id="3.30.70.330">
    <property type="match status" value="1"/>
</dbReference>
<dbReference type="EMBL" id="PCVC01000040">
    <property type="protein sequence ID" value="PIQ66970.1"/>
    <property type="molecule type" value="Genomic_DNA"/>
</dbReference>
<proteinExistence type="predicted"/>
<dbReference type="GO" id="GO:0003729">
    <property type="term" value="F:mRNA binding"/>
    <property type="evidence" value="ECO:0007669"/>
    <property type="project" value="TreeGrafter"/>
</dbReference>
<evidence type="ECO:0000256" key="2">
    <source>
        <dbReference type="ARBA" id="ARBA00022884"/>
    </source>
</evidence>
<dbReference type="Pfam" id="PF00076">
    <property type="entry name" value="RRM_1"/>
    <property type="match status" value="1"/>
</dbReference>